<dbReference type="Pfam" id="PF00496">
    <property type="entry name" value="SBP_bac_5"/>
    <property type="match status" value="1"/>
</dbReference>
<dbReference type="PANTHER" id="PTHR30290">
    <property type="entry name" value="PERIPLASMIC BINDING COMPONENT OF ABC TRANSPORTER"/>
    <property type="match status" value="1"/>
</dbReference>
<dbReference type="PROSITE" id="PS51257">
    <property type="entry name" value="PROKAR_LIPOPROTEIN"/>
    <property type="match status" value="1"/>
</dbReference>
<comment type="similarity">
    <text evidence="2">Belongs to the bacterial solute-binding protein 5 family.</text>
</comment>
<name>A0A6M0H716_9CLOT</name>
<gene>
    <name evidence="6" type="ORF">G3M99_16050</name>
</gene>
<dbReference type="RefSeq" id="WP_199870788.1">
    <property type="nucleotide sequence ID" value="NZ_JAAGPU010000040.1"/>
</dbReference>
<evidence type="ECO:0000313" key="7">
    <source>
        <dbReference type="Proteomes" id="UP000481872"/>
    </source>
</evidence>
<keyword evidence="4" id="KW-0732">Signal</keyword>
<dbReference type="AlphaFoldDB" id="A0A6M0H716"/>
<dbReference type="PIRSF" id="PIRSF002741">
    <property type="entry name" value="MppA"/>
    <property type="match status" value="1"/>
</dbReference>
<evidence type="ECO:0000256" key="1">
    <source>
        <dbReference type="ARBA" id="ARBA00004196"/>
    </source>
</evidence>
<feature type="domain" description="Solute-binding protein family 5" evidence="5">
    <location>
        <begin position="86"/>
        <end position="473"/>
    </location>
</feature>
<dbReference type="InterPro" id="IPR039424">
    <property type="entry name" value="SBP_5"/>
</dbReference>
<keyword evidence="3" id="KW-0813">Transport</keyword>
<comment type="subcellular location">
    <subcellularLocation>
        <location evidence="1">Cell envelope</location>
    </subcellularLocation>
</comment>
<dbReference type="EMBL" id="JAAGPU010000040">
    <property type="protein sequence ID" value="NEU06327.1"/>
    <property type="molecule type" value="Genomic_DNA"/>
</dbReference>
<keyword evidence="7" id="KW-1185">Reference proteome</keyword>
<dbReference type="SUPFAM" id="SSF53850">
    <property type="entry name" value="Periplasmic binding protein-like II"/>
    <property type="match status" value="1"/>
</dbReference>
<dbReference type="Gene3D" id="3.10.105.10">
    <property type="entry name" value="Dipeptide-binding Protein, Domain 3"/>
    <property type="match status" value="1"/>
</dbReference>
<dbReference type="Gene3D" id="3.90.76.10">
    <property type="entry name" value="Dipeptide-binding Protein, Domain 1"/>
    <property type="match status" value="1"/>
</dbReference>
<organism evidence="6 7">
    <name type="scientific">Clostridium senegalense</name>
    <dbReference type="NCBI Taxonomy" id="1465809"/>
    <lineage>
        <taxon>Bacteria</taxon>
        <taxon>Bacillati</taxon>
        <taxon>Bacillota</taxon>
        <taxon>Clostridia</taxon>
        <taxon>Eubacteriales</taxon>
        <taxon>Clostridiaceae</taxon>
        <taxon>Clostridium</taxon>
    </lineage>
</organism>
<dbReference type="GO" id="GO:0030313">
    <property type="term" value="C:cell envelope"/>
    <property type="evidence" value="ECO:0007669"/>
    <property type="project" value="UniProtKB-SubCell"/>
</dbReference>
<dbReference type="InterPro" id="IPR000914">
    <property type="entry name" value="SBP_5_dom"/>
</dbReference>
<comment type="caution">
    <text evidence="6">The sequence shown here is derived from an EMBL/GenBank/DDBJ whole genome shotgun (WGS) entry which is preliminary data.</text>
</comment>
<proteinExistence type="inferred from homology"/>
<dbReference type="GO" id="GO:0015833">
    <property type="term" value="P:peptide transport"/>
    <property type="evidence" value="ECO:0007669"/>
    <property type="project" value="TreeGrafter"/>
</dbReference>
<reference evidence="6 7" key="1">
    <citation type="submission" date="2020-02" db="EMBL/GenBank/DDBJ databases">
        <title>Genome assembly of a novel Clostridium senegalense strain.</title>
        <authorList>
            <person name="Gupta T.B."/>
            <person name="Jauregui R."/>
            <person name="Maclean P."/>
            <person name="Nawarathana A."/>
            <person name="Brightwell G."/>
        </authorList>
    </citation>
    <scope>NUCLEOTIDE SEQUENCE [LARGE SCALE GENOMIC DNA]</scope>
    <source>
        <strain evidence="6 7">AGRFS4</strain>
    </source>
</reference>
<dbReference type="Gene3D" id="3.40.190.10">
    <property type="entry name" value="Periplasmic binding protein-like II"/>
    <property type="match status" value="1"/>
</dbReference>
<dbReference type="Proteomes" id="UP000481872">
    <property type="component" value="Unassembled WGS sequence"/>
</dbReference>
<evidence type="ECO:0000313" key="6">
    <source>
        <dbReference type="EMBL" id="NEU06327.1"/>
    </source>
</evidence>
<dbReference type="GO" id="GO:1904680">
    <property type="term" value="F:peptide transmembrane transporter activity"/>
    <property type="evidence" value="ECO:0007669"/>
    <property type="project" value="TreeGrafter"/>
</dbReference>
<protein>
    <submittedName>
        <fullName evidence="6">Peptide ABC transporter substrate-binding protein</fullName>
    </submittedName>
</protein>
<sequence>MKFKNIFKISIAVIFCMIALVGCNKGKENKDKIVEEDKNHLQVLLDSDPKTLDQSKTVDTYSSQVLTNVMEGLTRIEVDENGEDIIKPAGAEKWSVSDDGLVWTFKLRDMKWSDGEPVKVEDYIYGITRTLSPRVNSPYAFLLYPIKNAEDFNLGQVSERELGVKKIDESTLQITLEVPTAYFLNLTYFKVMEPQRQDVVEKYGELYGSGSQYMVYTGPFIISSWTHDDEIQLLKNKNYWDEKSVKLEKITMKVVQDEEKKMNELLNGDLDIANVYDKITIEKLNDSNSFNIKKGYDGSVNYTIFNQQDKYFKNNKIRKAFIIAAAREEACEDDFKNLAEPALGWCPPGVQLGSEEYRTNVNYFPVNNLKEEYSNPKQLLIEGLKELGLDSDPKKHTFKYLQSEINEKSKYYSELEKSVFEKKLGINIDIEYVGWVEFQQKTRAMDYQMAAQSWIGDYNDPSTFFDIWSSTAGIIQTGWSNEKYDRLIREASRTNDQKSRMELFNEAEKILVEEDSVISPCLWKIRNIYVRKEIKNFTRPMWGTIDFKYTYIEQ</sequence>
<dbReference type="GO" id="GO:0042597">
    <property type="term" value="C:periplasmic space"/>
    <property type="evidence" value="ECO:0007669"/>
    <property type="project" value="UniProtKB-ARBA"/>
</dbReference>
<evidence type="ECO:0000256" key="3">
    <source>
        <dbReference type="ARBA" id="ARBA00022448"/>
    </source>
</evidence>
<dbReference type="PANTHER" id="PTHR30290:SF10">
    <property type="entry name" value="PERIPLASMIC OLIGOPEPTIDE-BINDING PROTEIN-RELATED"/>
    <property type="match status" value="1"/>
</dbReference>
<dbReference type="GO" id="GO:0043190">
    <property type="term" value="C:ATP-binding cassette (ABC) transporter complex"/>
    <property type="evidence" value="ECO:0007669"/>
    <property type="project" value="InterPro"/>
</dbReference>
<dbReference type="CDD" id="cd08504">
    <property type="entry name" value="PBP2_OppA"/>
    <property type="match status" value="1"/>
</dbReference>
<evidence type="ECO:0000256" key="2">
    <source>
        <dbReference type="ARBA" id="ARBA00005695"/>
    </source>
</evidence>
<dbReference type="InterPro" id="IPR030678">
    <property type="entry name" value="Peptide/Ni-bd"/>
</dbReference>
<dbReference type="FunFam" id="3.90.76.10:FF:000001">
    <property type="entry name" value="Oligopeptide ABC transporter substrate-binding protein"/>
    <property type="match status" value="1"/>
</dbReference>
<accession>A0A6M0H716</accession>
<evidence type="ECO:0000256" key="4">
    <source>
        <dbReference type="ARBA" id="ARBA00022729"/>
    </source>
</evidence>
<evidence type="ECO:0000259" key="5">
    <source>
        <dbReference type="Pfam" id="PF00496"/>
    </source>
</evidence>